<proteinExistence type="predicted"/>
<evidence type="ECO:0000313" key="1">
    <source>
        <dbReference type="EMBL" id="AIZ56747.1"/>
    </source>
</evidence>
<protein>
    <submittedName>
        <fullName evidence="1">Uncharacterized protein</fullName>
    </submittedName>
</protein>
<dbReference type="HOGENOM" id="CLU_2067686_0_0_2"/>
<keyword evidence="2" id="KW-1185">Reference proteome</keyword>
<name>A0A0A7LEK4_9ARCH</name>
<organism evidence="1 2">
    <name type="scientific">Candidatus Methanoplasma termitum</name>
    <dbReference type="NCBI Taxonomy" id="1577791"/>
    <lineage>
        <taxon>Archaea</taxon>
        <taxon>Methanobacteriati</taxon>
        <taxon>Thermoplasmatota</taxon>
        <taxon>Thermoplasmata</taxon>
        <taxon>Methanomassiliicoccales</taxon>
        <taxon>Methanomassiliicoccaceae</taxon>
        <taxon>Candidatus Methanoplasma</taxon>
    </lineage>
</organism>
<dbReference type="EMBL" id="CP010070">
    <property type="protein sequence ID" value="AIZ56747.1"/>
    <property type="molecule type" value="Genomic_DNA"/>
</dbReference>
<evidence type="ECO:0000313" key="2">
    <source>
        <dbReference type="Proteomes" id="UP000030787"/>
    </source>
</evidence>
<accession>A0A0A7LEK4</accession>
<dbReference type="AlphaFoldDB" id="A0A0A7LEK4"/>
<dbReference type="RefSeq" id="WP_048112499.1">
    <property type="nucleotide sequence ID" value="NZ_CP010070.1"/>
</dbReference>
<dbReference type="KEGG" id="mear:Mpt1_c08710"/>
<reference evidence="1 2" key="1">
    <citation type="journal article" date="2014" name="Appl. Environ. Microbiol.">
        <title>Comparative Genome Analysis of 'Candidatus Methanoplasma termitum' Indicates a New Mode of Energy Metabolism in the Seventh Order of Methanogens.</title>
        <authorList>
            <person name="Lang K."/>
            <person name="Schuldes J."/>
            <person name="Klingl A."/>
            <person name="Poehlein A."/>
            <person name="Daniel R."/>
            <person name="Brune A."/>
        </authorList>
    </citation>
    <scope>NUCLEOTIDE SEQUENCE [LARGE SCALE GENOMIC DNA]</scope>
    <source>
        <strain evidence="2">Mpt1</strain>
    </source>
</reference>
<dbReference type="GeneID" id="24818534"/>
<dbReference type="Proteomes" id="UP000030787">
    <property type="component" value="Chromosome"/>
</dbReference>
<gene>
    <name evidence="1" type="ORF">Mpt1_c08710</name>
</gene>
<sequence>MRKLIFKRKKTFTASAAKVRVFIQDSQGELELGGIKCKEIGTLKNGETREYNIPSERVYAFIVFSKFDPVKYHAYYEITAGNETVELFTGPTLNPVKGNPFSIFDKKDMVELSKEKGW</sequence>